<proteinExistence type="predicted"/>
<evidence type="ECO:0000313" key="3">
    <source>
        <dbReference type="Proteomes" id="UP000601099"/>
    </source>
</evidence>
<reference evidence="2 3" key="1">
    <citation type="submission" date="2020-11" db="EMBL/GenBank/DDBJ databases">
        <title>Hymenobacter sp.</title>
        <authorList>
            <person name="Kim M.K."/>
        </authorList>
    </citation>
    <scope>NUCLEOTIDE SEQUENCE [LARGE SCALE GENOMIC DNA]</scope>
    <source>
        <strain evidence="2 3">BT594</strain>
    </source>
</reference>
<comment type="caution">
    <text evidence="2">The sequence shown here is derived from an EMBL/GenBank/DDBJ whole genome shotgun (WGS) entry which is preliminary data.</text>
</comment>
<name>A0ABS0L170_9BACT</name>
<keyword evidence="1" id="KW-1133">Transmembrane helix</keyword>
<keyword evidence="1" id="KW-0812">Transmembrane</keyword>
<organism evidence="2 3">
    <name type="scientific">Hymenobacter guriensis</name>
    <dbReference type="NCBI Taxonomy" id="2793065"/>
    <lineage>
        <taxon>Bacteria</taxon>
        <taxon>Pseudomonadati</taxon>
        <taxon>Bacteroidota</taxon>
        <taxon>Cytophagia</taxon>
        <taxon>Cytophagales</taxon>
        <taxon>Hymenobacteraceae</taxon>
        <taxon>Hymenobacter</taxon>
    </lineage>
</organism>
<accession>A0ABS0L170</accession>
<dbReference type="RefSeq" id="WP_196954879.1">
    <property type="nucleotide sequence ID" value="NZ_JADWYK010000005.1"/>
</dbReference>
<protein>
    <submittedName>
        <fullName evidence="2">Uncharacterized protein</fullName>
    </submittedName>
</protein>
<evidence type="ECO:0000256" key="1">
    <source>
        <dbReference type="SAM" id="Phobius"/>
    </source>
</evidence>
<feature type="transmembrane region" description="Helical" evidence="1">
    <location>
        <begin position="7"/>
        <end position="28"/>
    </location>
</feature>
<gene>
    <name evidence="2" type="ORF">I5L79_09845</name>
</gene>
<dbReference type="Proteomes" id="UP000601099">
    <property type="component" value="Unassembled WGS sequence"/>
</dbReference>
<evidence type="ECO:0000313" key="2">
    <source>
        <dbReference type="EMBL" id="MBG8553849.1"/>
    </source>
</evidence>
<keyword evidence="1" id="KW-0472">Membrane</keyword>
<keyword evidence="3" id="KW-1185">Reference proteome</keyword>
<sequence>MARLRKGFNGLLIGAAILGFVGLLAIFVTGDFGAAQYILNGIEARALANQSTISDRLVLKALYQVMIISGKWRYPRAGEFLAYYCSGQGDTLHFDAKPLLRHPEMQLALRHHKQAITFRHQPQRNPQHHVVRHTDWDLYYAFDLLFIRQKYGRVSLYDQYYFQPLARKSHTPFHFGKIHFKLNDGLIHVAYPAAKMFTTYGEAALGTP</sequence>
<dbReference type="EMBL" id="JADWYK010000005">
    <property type="protein sequence ID" value="MBG8553849.1"/>
    <property type="molecule type" value="Genomic_DNA"/>
</dbReference>